<dbReference type="AlphaFoldDB" id="A0AAD2FRN1"/>
<comment type="caution">
    <text evidence="1">The sequence shown here is derived from an EMBL/GenBank/DDBJ whole genome shotgun (WGS) entry which is preliminary data.</text>
</comment>
<dbReference type="Proteomes" id="UP001295423">
    <property type="component" value="Unassembled WGS sequence"/>
</dbReference>
<sequence>YNMVIVTINEYILVSNWDMVEAILMSRTGFDGQNGPI</sequence>
<organism evidence="1 2">
    <name type="scientific">Cylindrotheca closterium</name>
    <dbReference type="NCBI Taxonomy" id="2856"/>
    <lineage>
        <taxon>Eukaryota</taxon>
        <taxon>Sar</taxon>
        <taxon>Stramenopiles</taxon>
        <taxon>Ochrophyta</taxon>
        <taxon>Bacillariophyta</taxon>
        <taxon>Bacillariophyceae</taxon>
        <taxon>Bacillariophycidae</taxon>
        <taxon>Bacillariales</taxon>
        <taxon>Bacillariaceae</taxon>
        <taxon>Cylindrotheca</taxon>
    </lineage>
</organism>
<gene>
    <name evidence="1" type="ORF">CYCCA115_LOCUS12834</name>
</gene>
<keyword evidence="2" id="KW-1185">Reference proteome</keyword>
<reference evidence="1" key="1">
    <citation type="submission" date="2023-08" db="EMBL/GenBank/DDBJ databases">
        <authorList>
            <person name="Audoor S."/>
            <person name="Bilcke G."/>
        </authorList>
    </citation>
    <scope>NUCLEOTIDE SEQUENCE</scope>
</reference>
<evidence type="ECO:0000313" key="2">
    <source>
        <dbReference type="Proteomes" id="UP001295423"/>
    </source>
</evidence>
<dbReference type="EMBL" id="CAKOGP040001772">
    <property type="protein sequence ID" value="CAJ1950944.1"/>
    <property type="molecule type" value="Genomic_DNA"/>
</dbReference>
<feature type="non-terminal residue" evidence="1">
    <location>
        <position position="1"/>
    </location>
</feature>
<protein>
    <submittedName>
        <fullName evidence="1">Uncharacterized protein</fullName>
    </submittedName>
</protein>
<proteinExistence type="predicted"/>
<evidence type="ECO:0000313" key="1">
    <source>
        <dbReference type="EMBL" id="CAJ1950944.1"/>
    </source>
</evidence>
<accession>A0AAD2FRN1</accession>
<name>A0AAD2FRN1_9STRA</name>